<keyword evidence="5" id="KW-0378">Hydrolase</keyword>
<dbReference type="GO" id="GO:0008233">
    <property type="term" value="F:peptidase activity"/>
    <property type="evidence" value="ECO:0007669"/>
    <property type="project" value="UniProtKB-KW"/>
</dbReference>
<dbReference type="Proteomes" id="UP000605253">
    <property type="component" value="Unassembled WGS sequence"/>
</dbReference>
<dbReference type="InterPro" id="IPR019127">
    <property type="entry name" value="Exosortase"/>
</dbReference>
<feature type="transmembrane region" description="Helical" evidence="9">
    <location>
        <begin position="67"/>
        <end position="89"/>
    </location>
</feature>
<feature type="region of interest" description="Disordered" evidence="8">
    <location>
        <begin position="162"/>
        <end position="184"/>
    </location>
</feature>
<comment type="subcellular location">
    <subcellularLocation>
        <location evidence="1">Cell membrane</location>
        <topology evidence="1">Multi-pass membrane protein</topology>
    </subcellularLocation>
</comment>
<keyword evidence="2" id="KW-1003">Cell membrane</keyword>
<dbReference type="InterPro" id="IPR026441">
    <property type="entry name" value="Exosort_XrtH"/>
</dbReference>
<evidence type="ECO:0000256" key="2">
    <source>
        <dbReference type="ARBA" id="ARBA00022475"/>
    </source>
</evidence>
<evidence type="ECO:0000256" key="6">
    <source>
        <dbReference type="ARBA" id="ARBA00022989"/>
    </source>
</evidence>
<dbReference type="RefSeq" id="WP_188365140.1">
    <property type="nucleotide sequence ID" value="NZ_BAABJF010000002.1"/>
</dbReference>
<evidence type="ECO:0000256" key="1">
    <source>
        <dbReference type="ARBA" id="ARBA00004651"/>
    </source>
</evidence>
<dbReference type="Pfam" id="PF09721">
    <property type="entry name" value="Exosortase_EpsH"/>
    <property type="match status" value="1"/>
</dbReference>
<sequence>MIRFVVLFLVILVSLFLLEIYEPVRQSVVLPFTGFLATVSSWIVQLFDANVHAYGDIIQDTKTMVAIQIAPGCNGVEAMIILLAAIVAFPSSLWYKIKGLFFGFLAIQSLNLVRIISLFYLLQWNQTWFEWFHLYLWQALIILDALIVWLIWLRYLPKKTETDNNHPSDKSHVQSQATALKETH</sequence>
<evidence type="ECO:0000256" key="3">
    <source>
        <dbReference type="ARBA" id="ARBA00022670"/>
    </source>
</evidence>
<reference evidence="10" key="2">
    <citation type="submission" date="2020-09" db="EMBL/GenBank/DDBJ databases">
        <authorList>
            <person name="Sun Q."/>
            <person name="Zhou Y."/>
        </authorList>
    </citation>
    <scope>NUCLEOTIDE SEQUENCE</scope>
    <source>
        <strain evidence="10">CGMCC 1.12181</strain>
    </source>
</reference>
<evidence type="ECO:0000313" key="11">
    <source>
        <dbReference type="Proteomes" id="UP000605253"/>
    </source>
</evidence>
<name>A0A917CQM0_9GAMM</name>
<feature type="compositionally biased region" description="Basic and acidic residues" evidence="8">
    <location>
        <begin position="162"/>
        <end position="172"/>
    </location>
</feature>
<protein>
    <recommendedName>
        <fullName evidence="12">Exosortase H</fullName>
    </recommendedName>
</protein>
<comment type="caution">
    <text evidence="10">The sequence shown here is derived from an EMBL/GenBank/DDBJ whole genome shotgun (WGS) entry which is preliminary data.</text>
</comment>
<keyword evidence="6 9" id="KW-1133">Transmembrane helix</keyword>
<evidence type="ECO:0008006" key="12">
    <source>
        <dbReference type="Google" id="ProtNLM"/>
    </source>
</evidence>
<keyword evidence="7 9" id="KW-0472">Membrane</keyword>
<evidence type="ECO:0000256" key="5">
    <source>
        <dbReference type="ARBA" id="ARBA00022801"/>
    </source>
</evidence>
<dbReference type="GO" id="GO:0005886">
    <property type="term" value="C:plasma membrane"/>
    <property type="evidence" value="ECO:0007669"/>
    <property type="project" value="UniProtKB-SubCell"/>
</dbReference>
<organism evidence="10 11">
    <name type="scientific">Marinicella pacifica</name>
    <dbReference type="NCBI Taxonomy" id="1171543"/>
    <lineage>
        <taxon>Bacteria</taxon>
        <taxon>Pseudomonadati</taxon>
        <taxon>Pseudomonadota</taxon>
        <taxon>Gammaproteobacteria</taxon>
        <taxon>Lysobacterales</taxon>
        <taxon>Marinicellaceae</taxon>
        <taxon>Marinicella</taxon>
    </lineage>
</organism>
<evidence type="ECO:0000313" key="10">
    <source>
        <dbReference type="EMBL" id="GGF95045.1"/>
    </source>
</evidence>
<evidence type="ECO:0000256" key="7">
    <source>
        <dbReference type="ARBA" id="ARBA00023136"/>
    </source>
</evidence>
<dbReference type="AlphaFoldDB" id="A0A917CQM0"/>
<evidence type="ECO:0000256" key="4">
    <source>
        <dbReference type="ARBA" id="ARBA00022692"/>
    </source>
</evidence>
<gene>
    <name evidence="10" type="ORF">GCM10011365_15480</name>
</gene>
<feature type="transmembrane region" description="Helical" evidence="9">
    <location>
        <begin position="134"/>
        <end position="153"/>
    </location>
</feature>
<evidence type="ECO:0000256" key="8">
    <source>
        <dbReference type="SAM" id="MobiDB-lite"/>
    </source>
</evidence>
<feature type="transmembrane region" description="Helical" evidence="9">
    <location>
        <begin position="28"/>
        <end position="47"/>
    </location>
</feature>
<proteinExistence type="predicted"/>
<feature type="transmembrane region" description="Helical" evidence="9">
    <location>
        <begin position="101"/>
        <end position="122"/>
    </location>
</feature>
<accession>A0A917CQM0</accession>
<feature type="transmembrane region" description="Helical" evidence="9">
    <location>
        <begin position="6"/>
        <end position="21"/>
    </location>
</feature>
<dbReference type="EMBL" id="BMEO01000005">
    <property type="protein sequence ID" value="GGF95045.1"/>
    <property type="molecule type" value="Genomic_DNA"/>
</dbReference>
<dbReference type="GO" id="GO:0006508">
    <property type="term" value="P:proteolysis"/>
    <property type="evidence" value="ECO:0007669"/>
    <property type="project" value="UniProtKB-KW"/>
</dbReference>
<keyword evidence="4 9" id="KW-0812">Transmembrane</keyword>
<keyword evidence="3" id="KW-0645">Protease</keyword>
<dbReference type="InterPro" id="IPR026392">
    <property type="entry name" value="Exo/Archaeosortase_dom"/>
</dbReference>
<reference evidence="10" key="1">
    <citation type="journal article" date="2014" name="Int. J. Syst. Evol. Microbiol.">
        <title>Complete genome sequence of Corynebacterium casei LMG S-19264T (=DSM 44701T), isolated from a smear-ripened cheese.</title>
        <authorList>
            <consortium name="US DOE Joint Genome Institute (JGI-PGF)"/>
            <person name="Walter F."/>
            <person name="Albersmeier A."/>
            <person name="Kalinowski J."/>
            <person name="Ruckert C."/>
        </authorList>
    </citation>
    <scope>NUCLEOTIDE SEQUENCE</scope>
    <source>
        <strain evidence="10">CGMCC 1.12181</strain>
    </source>
</reference>
<dbReference type="NCBIfam" id="TIGR04177">
    <property type="entry name" value="exosort_XrtH"/>
    <property type="match status" value="1"/>
</dbReference>
<evidence type="ECO:0000256" key="9">
    <source>
        <dbReference type="SAM" id="Phobius"/>
    </source>
</evidence>
<keyword evidence="11" id="KW-1185">Reference proteome</keyword>
<dbReference type="NCBIfam" id="TIGR04178">
    <property type="entry name" value="exo_archaeo"/>
    <property type="match status" value="1"/>
</dbReference>